<evidence type="ECO:0000313" key="2">
    <source>
        <dbReference type="Proteomes" id="UP000299102"/>
    </source>
</evidence>
<keyword evidence="2" id="KW-1185">Reference proteome</keyword>
<dbReference type="AlphaFoldDB" id="A0A4C1ZCI5"/>
<gene>
    <name evidence="1" type="ORF">EVAR_63686_1</name>
</gene>
<dbReference type="PANTHER" id="PTHR47027">
    <property type="entry name" value="REVERSE TRANSCRIPTASE DOMAIN-CONTAINING PROTEIN"/>
    <property type="match status" value="1"/>
</dbReference>
<reference evidence="1 2" key="1">
    <citation type="journal article" date="2019" name="Commun. Biol.">
        <title>The bagworm genome reveals a unique fibroin gene that provides high tensile strength.</title>
        <authorList>
            <person name="Kono N."/>
            <person name="Nakamura H."/>
            <person name="Ohtoshi R."/>
            <person name="Tomita M."/>
            <person name="Numata K."/>
            <person name="Arakawa K."/>
        </authorList>
    </citation>
    <scope>NUCLEOTIDE SEQUENCE [LARGE SCALE GENOMIC DNA]</scope>
</reference>
<proteinExistence type="predicted"/>
<dbReference type="Proteomes" id="UP000299102">
    <property type="component" value="Unassembled WGS sequence"/>
</dbReference>
<sequence length="217" mass="25768">MIKELAKESGRVGLTMNMEKTRVMTNGYKHTIDPGDIVIKYTDEYVYLGQLITQKDPVQKKVDRRITNGWKRYWSLREAMKDKDLHMNLKSKLFNTCILPVLMYGCQSWSLNQVTSNKLATCQYAMERSMLNIKKSDRVKNTVIRNKTKTTDVIHKIKRLKWRWASHLKRWDDDVRRVAEVTWNRVAQERKEWKSLEEAFADWQTDLGKITKQQILV</sequence>
<name>A0A4C1ZCI5_EUMVA</name>
<dbReference type="STRING" id="151549.A0A4C1ZCI5"/>
<comment type="caution">
    <text evidence="1">The sequence shown here is derived from an EMBL/GenBank/DDBJ whole genome shotgun (WGS) entry which is preliminary data.</text>
</comment>
<organism evidence="1 2">
    <name type="scientific">Eumeta variegata</name>
    <name type="common">Bagworm moth</name>
    <name type="synonym">Eumeta japonica</name>
    <dbReference type="NCBI Taxonomy" id="151549"/>
    <lineage>
        <taxon>Eukaryota</taxon>
        <taxon>Metazoa</taxon>
        <taxon>Ecdysozoa</taxon>
        <taxon>Arthropoda</taxon>
        <taxon>Hexapoda</taxon>
        <taxon>Insecta</taxon>
        <taxon>Pterygota</taxon>
        <taxon>Neoptera</taxon>
        <taxon>Endopterygota</taxon>
        <taxon>Lepidoptera</taxon>
        <taxon>Glossata</taxon>
        <taxon>Ditrysia</taxon>
        <taxon>Tineoidea</taxon>
        <taxon>Psychidae</taxon>
        <taxon>Oiketicinae</taxon>
        <taxon>Eumeta</taxon>
    </lineage>
</organism>
<dbReference type="PANTHER" id="PTHR47027:SF20">
    <property type="entry name" value="REVERSE TRANSCRIPTASE-LIKE PROTEIN WITH RNA-DIRECTED DNA POLYMERASE DOMAIN"/>
    <property type="match status" value="1"/>
</dbReference>
<dbReference type="OrthoDB" id="410104at2759"/>
<protein>
    <submittedName>
        <fullName evidence="1">Uncharacterized transposon-derived protein F52C9.6</fullName>
    </submittedName>
</protein>
<evidence type="ECO:0000313" key="1">
    <source>
        <dbReference type="EMBL" id="GBP84804.1"/>
    </source>
</evidence>
<accession>A0A4C1ZCI5</accession>
<dbReference type="EMBL" id="BGZK01001699">
    <property type="protein sequence ID" value="GBP84804.1"/>
    <property type="molecule type" value="Genomic_DNA"/>
</dbReference>